<accession>A0AA49GJ52</accession>
<dbReference type="InterPro" id="IPR050727">
    <property type="entry name" value="GH43_arabinanases"/>
</dbReference>
<dbReference type="GO" id="GO:0005975">
    <property type="term" value="P:carbohydrate metabolic process"/>
    <property type="evidence" value="ECO:0007669"/>
    <property type="project" value="InterPro"/>
</dbReference>
<reference evidence="7" key="2">
    <citation type="journal article" date="2024" name="Antonie Van Leeuwenhoek">
        <title>Roseihalotalea indica gen. nov., sp. nov., a halophilic Bacteroidetes from mesopelagic Southwest Indian Ocean with higher carbohydrate metabolic potential.</title>
        <authorList>
            <person name="Chen B."/>
            <person name="Zhang M."/>
            <person name="Lin D."/>
            <person name="Ye J."/>
            <person name="Tang K."/>
        </authorList>
    </citation>
    <scope>NUCLEOTIDE SEQUENCE</scope>
    <source>
        <strain evidence="7">TK19036</strain>
    </source>
</reference>
<comment type="pathway">
    <text evidence="1">Glycan metabolism; L-arabinan degradation.</text>
</comment>
<reference evidence="7" key="1">
    <citation type="journal article" date="2023" name="Comput. Struct. Biotechnol. J.">
        <title>Discovery of a novel marine Bacteroidetes with a rich repertoire of carbohydrate-active enzymes.</title>
        <authorList>
            <person name="Chen B."/>
            <person name="Liu G."/>
            <person name="Chen Q."/>
            <person name="Wang H."/>
            <person name="Liu L."/>
            <person name="Tang K."/>
        </authorList>
    </citation>
    <scope>NUCLEOTIDE SEQUENCE</scope>
    <source>
        <strain evidence="7">TK19036</strain>
    </source>
</reference>
<dbReference type="EMBL" id="CP120682">
    <property type="protein sequence ID" value="WKN35692.1"/>
    <property type="molecule type" value="Genomic_DNA"/>
</dbReference>
<name>A0AA49GJ52_9BACT</name>
<evidence type="ECO:0000256" key="4">
    <source>
        <dbReference type="ARBA" id="ARBA00023295"/>
    </source>
</evidence>
<dbReference type="InterPro" id="IPR023296">
    <property type="entry name" value="Glyco_hydro_beta-prop_sf"/>
</dbReference>
<dbReference type="PANTHER" id="PTHR43301:SF3">
    <property type="entry name" value="ARABINAN ENDO-1,5-ALPHA-L-ARABINOSIDASE A-RELATED"/>
    <property type="match status" value="1"/>
</dbReference>
<dbReference type="GO" id="GO:0004553">
    <property type="term" value="F:hydrolase activity, hydrolyzing O-glycosyl compounds"/>
    <property type="evidence" value="ECO:0007669"/>
    <property type="project" value="InterPro"/>
</dbReference>
<comment type="similarity">
    <text evidence="2 6">Belongs to the glycosyl hydrolase 43 family.</text>
</comment>
<dbReference type="AlphaFoldDB" id="A0AA49GJ52"/>
<gene>
    <name evidence="7" type="ORF">K4G66_25315</name>
</gene>
<keyword evidence="4 6" id="KW-0326">Glycosidase</keyword>
<evidence type="ECO:0000313" key="7">
    <source>
        <dbReference type="EMBL" id="WKN35692.1"/>
    </source>
</evidence>
<feature type="site" description="Important for catalytic activity, responsible for pKa modulation of the active site Glu and correct orientation of both the proton donor and substrate" evidence="5">
    <location>
        <position position="185"/>
    </location>
</feature>
<sequence>MKIAFVLLISLALGLFFITGEQKKPVSAGVVLVTPAHQAKANINPSVGEFTKIYDPSVGEDTTWYINDHCFVYGPDEQWHMFGITHEEPANPLDEKHFAHATADSLTQQYWVKQPFALSVDSTQQEEHLWAPYVFLHEGVYYMYYCAGDKDHARYRIHLATSTDLWHWERHPDNPLFQDGYDARDPFIIRIGEQWVMYYTANDNPQGGHHIVAYRTSNDLLHWSERAIAYQDTASGTYGGPCESPFVQKFDDKYYLFLSLRGEYARTEALISNDPFQWDVEDKVLTYNAHASEVVQSRAGEWYVSHCGWGQGGLFLAPLSWGAN</sequence>
<dbReference type="InterPro" id="IPR006710">
    <property type="entry name" value="Glyco_hydro_43"/>
</dbReference>
<proteinExistence type="inferred from homology"/>
<dbReference type="PANTHER" id="PTHR43301">
    <property type="entry name" value="ARABINAN ENDO-1,5-ALPHA-L-ARABINOSIDASE"/>
    <property type="match status" value="1"/>
</dbReference>
<dbReference type="Gene3D" id="2.115.10.20">
    <property type="entry name" value="Glycosyl hydrolase domain, family 43"/>
    <property type="match status" value="2"/>
</dbReference>
<evidence type="ECO:0000256" key="5">
    <source>
        <dbReference type="PIRSR" id="PIRSR606710-2"/>
    </source>
</evidence>
<keyword evidence="3 6" id="KW-0378">Hydrolase</keyword>
<protein>
    <submittedName>
        <fullName evidence="7">Family 43 glycosylhydrolase</fullName>
    </submittedName>
</protein>
<evidence type="ECO:0000256" key="2">
    <source>
        <dbReference type="ARBA" id="ARBA00009865"/>
    </source>
</evidence>
<evidence type="ECO:0000256" key="3">
    <source>
        <dbReference type="ARBA" id="ARBA00022801"/>
    </source>
</evidence>
<dbReference type="SUPFAM" id="SSF75005">
    <property type="entry name" value="Arabinanase/levansucrase/invertase"/>
    <property type="match status" value="1"/>
</dbReference>
<evidence type="ECO:0000256" key="6">
    <source>
        <dbReference type="RuleBase" id="RU361187"/>
    </source>
</evidence>
<evidence type="ECO:0000256" key="1">
    <source>
        <dbReference type="ARBA" id="ARBA00004834"/>
    </source>
</evidence>
<dbReference type="Pfam" id="PF04616">
    <property type="entry name" value="Glyco_hydro_43"/>
    <property type="match status" value="1"/>
</dbReference>
<organism evidence="7">
    <name type="scientific">Roseihalotalea indica</name>
    <dbReference type="NCBI Taxonomy" id="2867963"/>
    <lineage>
        <taxon>Bacteria</taxon>
        <taxon>Pseudomonadati</taxon>
        <taxon>Bacteroidota</taxon>
        <taxon>Cytophagia</taxon>
        <taxon>Cytophagales</taxon>
        <taxon>Catalimonadaceae</taxon>
        <taxon>Roseihalotalea</taxon>
    </lineage>
</organism>